<keyword evidence="4" id="KW-1185">Reference proteome</keyword>
<dbReference type="SUPFAM" id="SSF48452">
    <property type="entry name" value="TPR-like"/>
    <property type="match status" value="1"/>
</dbReference>
<gene>
    <name evidence="3" type="ORF">ICL07_04725</name>
</gene>
<evidence type="ECO:0000313" key="3">
    <source>
        <dbReference type="EMBL" id="MBC9929668.1"/>
    </source>
</evidence>
<feature type="transmembrane region" description="Helical" evidence="2">
    <location>
        <begin position="105"/>
        <end position="125"/>
    </location>
</feature>
<feature type="region of interest" description="Disordered" evidence="1">
    <location>
        <begin position="130"/>
        <end position="290"/>
    </location>
</feature>
<dbReference type="SMART" id="SM00028">
    <property type="entry name" value="TPR"/>
    <property type="match status" value="2"/>
</dbReference>
<dbReference type="EMBL" id="JACVFC010000001">
    <property type="protein sequence ID" value="MBC9929668.1"/>
    <property type="molecule type" value="Genomic_DNA"/>
</dbReference>
<reference evidence="3 4" key="1">
    <citation type="submission" date="2020-09" db="EMBL/GenBank/DDBJ databases">
        <title>Genome sequences of type strains of Chitinophaga qingshengii and Chitinophaga varians.</title>
        <authorList>
            <person name="Kittiwongwattana C."/>
        </authorList>
    </citation>
    <scope>NUCLEOTIDE SEQUENCE [LARGE SCALE GENOMIC DNA]</scope>
    <source>
        <strain evidence="3 4">JCM 30026</strain>
    </source>
</reference>
<keyword evidence="2" id="KW-0812">Transmembrane</keyword>
<dbReference type="Proteomes" id="UP000659124">
    <property type="component" value="Unassembled WGS sequence"/>
</dbReference>
<feature type="compositionally biased region" description="Low complexity" evidence="1">
    <location>
        <begin position="215"/>
        <end position="227"/>
    </location>
</feature>
<dbReference type="InterPro" id="IPR019734">
    <property type="entry name" value="TPR_rpt"/>
</dbReference>
<sequence length="375" mass="40992">MFSSKPNNEKILKVFSGIRCLSKDQLPRYMEGRLTDIEKHLVEQHLTDCDLCFGALQALEQESGNERYQDLTGKLQRYIQDSIQPVSHVHKVAQYTKKEKTKESLLVYFWLIAFIAIGVASVYVLRGHIRNQPPPPPPRVAATLPPATDSGTAPATATESTNQPVVTAQPPATTAAKPVTTAPAAATPAGKPGATTAPPNPPAAPHLSPADSIAKAKAAALKAQQRKQAADSIRKAQLLQKQQDSLKKVKEKDKDKDSDNSKKTEPAPEPKQETKEPAPPPKKETAPVGEPINSDEYLYKAAMVYQQQGNLGEAIDRYKRIASNSSGKYAEMATYQLAICYRSKGQMGKARRAFREVIRMDGNLKVNAQQALDSM</sequence>
<keyword evidence="2" id="KW-1133">Transmembrane helix</keyword>
<organism evidence="3 4">
    <name type="scientific">Chitinophaga qingshengii</name>
    <dbReference type="NCBI Taxonomy" id="1569794"/>
    <lineage>
        <taxon>Bacteria</taxon>
        <taxon>Pseudomonadati</taxon>
        <taxon>Bacteroidota</taxon>
        <taxon>Chitinophagia</taxon>
        <taxon>Chitinophagales</taxon>
        <taxon>Chitinophagaceae</taxon>
        <taxon>Chitinophaga</taxon>
    </lineage>
</organism>
<dbReference type="InterPro" id="IPR011990">
    <property type="entry name" value="TPR-like_helical_dom_sf"/>
</dbReference>
<feature type="compositionally biased region" description="Low complexity" evidence="1">
    <location>
        <begin position="163"/>
        <end position="197"/>
    </location>
</feature>
<comment type="caution">
    <text evidence="3">The sequence shown here is derived from an EMBL/GenBank/DDBJ whole genome shotgun (WGS) entry which is preliminary data.</text>
</comment>
<protein>
    <recommendedName>
        <fullName evidence="5">Tetratricopeptide repeat protein</fullName>
    </recommendedName>
</protein>
<evidence type="ECO:0000256" key="2">
    <source>
        <dbReference type="SAM" id="Phobius"/>
    </source>
</evidence>
<evidence type="ECO:0000313" key="4">
    <source>
        <dbReference type="Proteomes" id="UP000659124"/>
    </source>
</evidence>
<dbReference type="RefSeq" id="WP_188086776.1">
    <property type="nucleotide sequence ID" value="NZ_JACVFC010000001.1"/>
</dbReference>
<evidence type="ECO:0000256" key="1">
    <source>
        <dbReference type="SAM" id="MobiDB-lite"/>
    </source>
</evidence>
<keyword evidence="2" id="KW-0472">Membrane</keyword>
<accession>A0ABR7TJG7</accession>
<feature type="compositionally biased region" description="Polar residues" evidence="1">
    <location>
        <begin position="149"/>
        <end position="162"/>
    </location>
</feature>
<evidence type="ECO:0008006" key="5">
    <source>
        <dbReference type="Google" id="ProtNLM"/>
    </source>
</evidence>
<proteinExistence type="predicted"/>
<dbReference type="Gene3D" id="1.25.40.10">
    <property type="entry name" value="Tetratricopeptide repeat domain"/>
    <property type="match status" value="1"/>
</dbReference>
<name>A0ABR7TJG7_9BACT</name>
<feature type="compositionally biased region" description="Basic and acidic residues" evidence="1">
    <location>
        <begin position="244"/>
        <end position="285"/>
    </location>
</feature>